<dbReference type="EMBL" id="JAIXMP010000004">
    <property type="protein sequence ID" value="KAI9274360.1"/>
    <property type="molecule type" value="Genomic_DNA"/>
</dbReference>
<feature type="region of interest" description="Disordered" evidence="2">
    <location>
        <begin position="1"/>
        <end position="20"/>
    </location>
</feature>
<sequence>MIDKSAHYYADSSNPSSSQMSYQDSFLRLFRDISKLQWVRESFSSHSKHYESLQKRQKKEQTINATLLEKQLNDNNEIQETAERIQQSETKLNDIEHQLKDARKMLDDLLKDKRRLDRLCDELHMLYDEVVPAISDNPGFDDEQNLKKEVYHLHQSIPEIEADIDRYLIAQKELHDARESIAKAMMLLPGASAFLNRQTMMPKNLHKKQMNI</sequence>
<reference evidence="3" key="2">
    <citation type="submission" date="2023-02" db="EMBL/GenBank/DDBJ databases">
        <authorList>
            <consortium name="DOE Joint Genome Institute"/>
            <person name="Mondo S.J."/>
            <person name="Chang Y."/>
            <person name="Wang Y."/>
            <person name="Ahrendt S."/>
            <person name="Andreopoulos W."/>
            <person name="Barry K."/>
            <person name="Beard J."/>
            <person name="Benny G.L."/>
            <person name="Blankenship S."/>
            <person name="Bonito G."/>
            <person name="Cuomo C."/>
            <person name="Desiro A."/>
            <person name="Gervers K.A."/>
            <person name="Hundley H."/>
            <person name="Kuo A."/>
            <person name="LaButti K."/>
            <person name="Lang B.F."/>
            <person name="Lipzen A."/>
            <person name="O'Donnell K."/>
            <person name="Pangilinan J."/>
            <person name="Reynolds N."/>
            <person name="Sandor L."/>
            <person name="Smith M.W."/>
            <person name="Tsang A."/>
            <person name="Grigoriev I.V."/>
            <person name="Stajich J.E."/>
            <person name="Spatafora J.W."/>
        </authorList>
    </citation>
    <scope>NUCLEOTIDE SEQUENCE</scope>
    <source>
        <strain evidence="3">RSA 2281</strain>
    </source>
</reference>
<dbReference type="Proteomes" id="UP001209540">
    <property type="component" value="Unassembled WGS sequence"/>
</dbReference>
<evidence type="ECO:0000256" key="2">
    <source>
        <dbReference type="SAM" id="MobiDB-lite"/>
    </source>
</evidence>
<protein>
    <submittedName>
        <fullName evidence="3">Uncharacterized protein</fullName>
    </submittedName>
</protein>
<proteinExistence type="predicted"/>
<feature type="coiled-coil region" evidence="1">
    <location>
        <begin position="68"/>
        <end position="119"/>
    </location>
</feature>
<evidence type="ECO:0000313" key="4">
    <source>
        <dbReference type="Proteomes" id="UP001209540"/>
    </source>
</evidence>
<feature type="compositionally biased region" description="Low complexity" evidence="2">
    <location>
        <begin position="11"/>
        <end position="20"/>
    </location>
</feature>
<accession>A0AAD5PHU7</accession>
<evidence type="ECO:0000313" key="3">
    <source>
        <dbReference type="EMBL" id="KAI9274360.1"/>
    </source>
</evidence>
<reference evidence="3" key="1">
    <citation type="journal article" date="2022" name="IScience">
        <title>Evolution of zygomycete secretomes and the origins of terrestrial fungal ecologies.</title>
        <authorList>
            <person name="Chang Y."/>
            <person name="Wang Y."/>
            <person name="Mondo S."/>
            <person name="Ahrendt S."/>
            <person name="Andreopoulos W."/>
            <person name="Barry K."/>
            <person name="Beard J."/>
            <person name="Benny G.L."/>
            <person name="Blankenship S."/>
            <person name="Bonito G."/>
            <person name="Cuomo C."/>
            <person name="Desiro A."/>
            <person name="Gervers K.A."/>
            <person name="Hundley H."/>
            <person name="Kuo A."/>
            <person name="LaButti K."/>
            <person name="Lang B.F."/>
            <person name="Lipzen A."/>
            <person name="O'Donnell K."/>
            <person name="Pangilinan J."/>
            <person name="Reynolds N."/>
            <person name="Sandor L."/>
            <person name="Smith M.E."/>
            <person name="Tsang A."/>
            <person name="Grigoriev I.V."/>
            <person name="Stajich J.E."/>
            <person name="Spatafora J.W."/>
        </authorList>
    </citation>
    <scope>NUCLEOTIDE SEQUENCE</scope>
    <source>
        <strain evidence="3">RSA 2281</strain>
    </source>
</reference>
<comment type="caution">
    <text evidence="3">The sequence shown here is derived from an EMBL/GenBank/DDBJ whole genome shotgun (WGS) entry which is preliminary data.</text>
</comment>
<gene>
    <name evidence="3" type="ORF">BDA99DRAFT_236147</name>
</gene>
<keyword evidence="1" id="KW-0175">Coiled coil</keyword>
<dbReference type="AlphaFoldDB" id="A0AAD5PHU7"/>
<keyword evidence="4" id="KW-1185">Reference proteome</keyword>
<organism evidence="3 4">
    <name type="scientific">Phascolomyces articulosus</name>
    <dbReference type="NCBI Taxonomy" id="60185"/>
    <lineage>
        <taxon>Eukaryota</taxon>
        <taxon>Fungi</taxon>
        <taxon>Fungi incertae sedis</taxon>
        <taxon>Mucoromycota</taxon>
        <taxon>Mucoromycotina</taxon>
        <taxon>Mucoromycetes</taxon>
        <taxon>Mucorales</taxon>
        <taxon>Lichtheimiaceae</taxon>
        <taxon>Phascolomyces</taxon>
    </lineage>
</organism>
<evidence type="ECO:0000256" key="1">
    <source>
        <dbReference type="SAM" id="Coils"/>
    </source>
</evidence>
<name>A0AAD5PHU7_9FUNG</name>